<dbReference type="InterPro" id="IPR037401">
    <property type="entry name" value="SnoaL-like"/>
</dbReference>
<comment type="caution">
    <text evidence="2">The sequence shown here is derived from an EMBL/GenBank/DDBJ whole genome shotgun (WGS) entry which is preliminary data.</text>
</comment>
<sequence length="132" mass="14853">MDDRFPVQPEPLRPTTLVTAVGAEHVRLMYHYLDRGDLDACGSLLDEQVRFELPGRAAVHGRNAVHRVRRALLRDGLPHHIERLVVRGASVVAVGRHAPLGQREPIRFVDVLTLSPHAMVRSCTRSHRTPPR</sequence>
<feature type="domain" description="SnoaL-like" evidence="1">
    <location>
        <begin position="26"/>
        <end position="114"/>
    </location>
</feature>
<protein>
    <submittedName>
        <fullName evidence="2">Nuclear transport factor 2 family protein</fullName>
    </submittedName>
</protein>
<organism evidence="2 3">
    <name type="scientific">Streptomyces atrovirens</name>
    <dbReference type="NCBI Taxonomy" id="285556"/>
    <lineage>
        <taxon>Bacteria</taxon>
        <taxon>Bacillati</taxon>
        <taxon>Actinomycetota</taxon>
        <taxon>Actinomycetes</taxon>
        <taxon>Kitasatosporales</taxon>
        <taxon>Streptomycetaceae</taxon>
        <taxon>Streptomyces</taxon>
    </lineage>
</organism>
<accession>A0ABW0DQ00</accession>
<evidence type="ECO:0000259" key="1">
    <source>
        <dbReference type="Pfam" id="PF12680"/>
    </source>
</evidence>
<gene>
    <name evidence="2" type="ORF">ACFPWV_13370</name>
</gene>
<dbReference type="Gene3D" id="3.10.450.50">
    <property type="match status" value="1"/>
</dbReference>
<name>A0ABW0DQ00_9ACTN</name>
<proteinExistence type="predicted"/>
<dbReference type="EMBL" id="JBHSKN010000011">
    <property type="protein sequence ID" value="MFC5240893.1"/>
    <property type="molecule type" value="Genomic_DNA"/>
</dbReference>
<evidence type="ECO:0000313" key="2">
    <source>
        <dbReference type="EMBL" id="MFC5240893.1"/>
    </source>
</evidence>
<evidence type="ECO:0000313" key="3">
    <source>
        <dbReference type="Proteomes" id="UP001596035"/>
    </source>
</evidence>
<dbReference type="Pfam" id="PF12680">
    <property type="entry name" value="SnoaL_2"/>
    <property type="match status" value="1"/>
</dbReference>
<dbReference type="RefSeq" id="WP_344560831.1">
    <property type="nucleotide sequence ID" value="NZ_BAAATG010000020.1"/>
</dbReference>
<dbReference type="SUPFAM" id="SSF54427">
    <property type="entry name" value="NTF2-like"/>
    <property type="match status" value="1"/>
</dbReference>
<keyword evidence="3" id="KW-1185">Reference proteome</keyword>
<dbReference type="Proteomes" id="UP001596035">
    <property type="component" value="Unassembled WGS sequence"/>
</dbReference>
<reference evidence="3" key="1">
    <citation type="journal article" date="2019" name="Int. J. Syst. Evol. Microbiol.">
        <title>The Global Catalogue of Microorganisms (GCM) 10K type strain sequencing project: providing services to taxonomists for standard genome sequencing and annotation.</title>
        <authorList>
            <consortium name="The Broad Institute Genomics Platform"/>
            <consortium name="The Broad Institute Genome Sequencing Center for Infectious Disease"/>
            <person name="Wu L."/>
            <person name="Ma J."/>
        </authorList>
    </citation>
    <scope>NUCLEOTIDE SEQUENCE [LARGE SCALE GENOMIC DNA]</scope>
    <source>
        <strain evidence="3">CGMCC 4.7131</strain>
    </source>
</reference>
<dbReference type="InterPro" id="IPR032710">
    <property type="entry name" value="NTF2-like_dom_sf"/>
</dbReference>